<dbReference type="GO" id="GO:0009307">
    <property type="term" value="P:DNA restriction-modification system"/>
    <property type="evidence" value="ECO:0007669"/>
    <property type="project" value="InterPro"/>
</dbReference>
<dbReference type="PANTHER" id="PTHR30015:SF7">
    <property type="entry name" value="TYPE IV METHYL-DIRECTED RESTRICTION ENZYME ECOKMRR"/>
    <property type="match status" value="1"/>
</dbReference>
<feature type="transmembrane region" description="Helical" evidence="1">
    <location>
        <begin position="21"/>
        <end position="46"/>
    </location>
</feature>
<dbReference type="OrthoDB" id="5782056at2"/>
<feature type="domain" description="Restriction endonuclease type IV Mrr" evidence="3">
    <location>
        <begin position="112"/>
        <end position="223"/>
    </location>
</feature>
<dbReference type="RefSeq" id="WP_153117172.1">
    <property type="nucleotide sequence ID" value="NZ_JACIGE010000001.1"/>
</dbReference>
<dbReference type="GO" id="GO:0003916">
    <property type="term" value="F:DNA topoisomerase activity"/>
    <property type="evidence" value="ECO:0007669"/>
    <property type="project" value="InterPro"/>
</dbReference>
<dbReference type="GO" id="GO:0003677">
    <property type="term" value="F:DNA binding"/>
    <property type="evidence" value="ECO:0007669"/>
    <property type="project" value="InterPro"/>
</dbReference>
<dbReference type="InterPro" id="IPR011335">
    <property type="entry name" value="Restrct_endonuc-II-like"/>
</dbReference>
<dbReference type="InterPro" id="IPR011856">
    <property type="entry name" value="tRNA_endonuc-like_dom_sf"/>
</dbReference>
<dbReference type="Gene3D" id="3.30.65.10">
    <property type="entry name" value="Bacterial Topoisomerase I, domain 1"/>
    <property type="match status" value="1"/>
</dbReference>
<dbReference type="SUPFAM" id="SSF52980">
    <property type="entry name" value="Restriction endonuclease-like"/>
    <property type="match status" value="1"/>
</dbReference>
<evidence type="ECO:0000256" key="1">
    <source>
        <dbReference type="SAM" id="Phobius"/>
    </source>
</evidence>
<proteinExistence type="predicted"/>
<evidence type="ECO:0000313" key="5">
    <source>
        <dbReference type="Proteomes" id="UP000587070"/>
    </source>
</evidence>
<keyword evidence="1" id="KW-1133">Transmembrane helix</keyword>
<sequence length="275" mass="29799">MGRAKQSTIEDLIDIAARLPWKIGVVLALIAYFGFHYAASLPLLPVATADMKSYGESLGAGIGRQLIVTFASVLQYAVPLALLFGSALSFFRTRRQQELHGSVARNPSQDALDGMTWREFESLAAETFRQQGYRVRERGGDGPDGGVDIELHMGKDTYLVQCKQWKAQKVGVATVRELYGVMTAEQAVGGFVVASGRFTDEAIAFAEGRSITLVPAHSLLNMIRRNEGRTSPSPAVPSCPKCGSPMVQRVAKQGSRAGSSFWGCTRFPACHGIRS</sequence>
<keyword evidence="5" id="KW-1185">Reference proteome</keyword>
<dbReference type="PANTHER" id="PTHR30015">
    <property type="entry name" value="MRR RESTRICTION SYSTEM PROTEIN"/>
    <property type="match status" value="1"/>
</dbReference>
<keyword evidence="1" id="KW-0472">Membrane</keyword>
<feature type="domain" description="DNA topoisomerase type IA zn finger" evidence="2">
    <location>
        <begin position="238"/>
        <end position="271"/>
    </location>
</feature>
<name>A0A840FZK1_RHOTE</name>
<organism evidence="4 5">
    <name type="scientific">Rhodocyclus tenuis</name>
    <name type="common">Rhodospirillum tenue</name>
    <dbReference type="NCBI Taxonomy" id="1066"/>
    <lineage>
        <taxon>Bacteria</taxon>
        <taxon>Pseudomonadati</taxon>
        <taxon>Pseudomonadota</taxon>
        <taxon>Betaproteobacteria</taxon>
        <taxon>Rhodocyclales</taxon>
        <taxon>Rhodocyclaceae</taxon>
        <taxon>Rhodocyclus</taxon>
    </lineage>
</organism>
<protein>
    <submittedName>
        <fullName evidence="4">Restriction system protein</fullName>
    </submittedName>
</protein>
<gene>
    <name evidence="4" type="ORF">GGD90_000002</name>
</gene>
<dbReference type="GO" id="GO:0006265">
    <property type="term" value="P:DNA topological change"/>
    <property type="evidence" value="ECO:0007669"/>
    <property type="project" value="InterPro"/>
</dbReference>
<dbReference type="EMBL" id="JACIGE010000001">
    <property type="protein sequence ID" value="MBB4245653.1"/>
    <property type="molecule type" value="Genomic_DNA"/>
</dbReference>
<dbReference type="InterPro" id="IPR052906">
    <property type="entry name" value="Type_IV_Methyl-Rstrct_Enzyme"/>
</dbReference>
<keyword evidence="1" id="KW-0812">Transmembrane</keyword>
<dbReference type="GO" id="GO:0015666">
    <property type="term" value="F:restriction endodeoxyribonuclease activity"/>
    <property type="evidence" value="ECO:0007669"/>
    <property type="project" value="TreeGrafter"/>
</dbReference>
<dbReference type="GO" id="GO:0005694">
    <property type="term" value="C:chromosome"/>
    <property type="evidence" value="ECO:0007669"/>
    <property type="project" value="InterPro"/>
</dbReference>
<comment type="caution">
    <text evidence="4">The sequence shown here is derived from an EMBL/GenBank/DDBJ whole genome shotgun (WGS) entry which is preliminary data.</text>
</comment>
<accession>A0A840FZK1</accession>
<dbReference type="InterPro" id="IPR007560">
    <property type="entry name" value="Restrct_endonuc_IV_Mrr"/>
</dbReference>
<dbReference type="Pfam" id="PF04471">
    <property type="entry name" value="Mrr_cat"/>
    <property type="match status" value="1"/>
</dbReference>
<feature type="transmembrane region" description="Helical" evidence="1">
    <location>
        <begin position="66"/>
        <end position="91"/>
    </location>
</feature>
<dbReference type="SUPFAM" id="SSF57783">
    <property type="entry name" value="Zinc beta-ribbon"/>
    <property type="match status" value="1"/>
</dbReference>
<evidence type="ECO:0000259" key="2">
    <source>
        <dbReference type="Pfam" id="PF01396"/>
    </source>
</evidence>
<dbReference type="InterPro" id="IPR013498">
    <property type="entry name" value="Topo_IA_Znf"/>
</dbReference>
<reference evidence="4 5" key="1">
    <citation type="submission" date="2020-08" db="EMBL/GenBank/DDBJ databases">
        <title>Genome sequencing of Purple Non-Sulfur Bacteria from various extreme environments.</title>
        <authorList>
            <person name="Mayer M."/>
        </authorList>
    </citation>
    <scope>NUCLEOTIDE SEQUENCE [LARGE SCALE GENOMIC DNA]</scope>
    <source>
        <strain evidence="4 5">2761</strain>
    </source>
</reference>
<dbReference type="AlphaFoldDB" id="A0A840FZK1"/>
<evidence type="ECO:0000313" key="4">
    <source>
        <dbReference type="EMBL" id="MBB4245653.1"/>
    </source>
</evidence>
<dbReference type="Proteomes" id="UP000587070">
    <property type="component" value="Unassembled WGS sequence"/>
</dbReference>
<dbReference type="Pfam" id="PF01396">
    <property type="entry name" value="Zn_ribbon_Top1"/>
    <property type="match status" value="1"/>
</dbReference>
<evidence type="ECO:0000259" key="3">
    <source>
        <dbReference type="Pfam" id="PF04471"/>
    </source>
</evidence>
<dbReference type="Gene3D" id="3.40.1350.10">
    <property type="match status" value="1"/>
</dbReference>